<dbReference type="Gene3D" id="2.70.98.70">
    <property type="match status" value="1"/>
</dbReference>
<keyword evidence="2" id="KW-0732">Signal</keyword>
<evidence type="ECO:0000256" key="4">
    <source>
        <dbReference type="ARBA" id="ARBA00023239"/>
    </source>
</evidence>
<evidence type="ECO:0000256" key="3">
    <source>
        <dbReference type="ARBA" id="ARBA00022764"/>
    </source>
</evidence>
<dbReference type="RefSeq" id="WP_098468688.1">
    <property type="nucleotide sequence ID" value="NZ_PDJD01000001.1"/>
</dbReference>
<reference evidence="6 7" key="1">
    <citation type="submission" date="2017-10" db="EMBL/GenBank/DDBJ databases">
        <title>Sequencing the genomes of 1000 actinobacteria strains.</title>
        <authorList>
            <person name="Klenk H.-P."/>
        </authorList>
    </citation>
    <scope>NUCLEOTIDE SEQUENCE [LARGE SCALE GENOMIC DNA]</scope>
    <source>
        <strain evidence="6 7">DSM 21801</strain>
    </source>
</reference>
<dbReference type="GO" id="GO:0042597">
    <property type="term" value="C:periplasmic space"/>
    <property type="evidence" value="ECO:0007669"/>
    <property type="project" value="UniProtKB-SubCell"/>
</dbReference>
<dbReference type="Pfam" id="PF07940">
    <property type="entry name" value="Hepar_II_III_C"/>
    <property type="match status" value="1"/>
</dbReference>
<dbReference type="PANTHER" id="PTHR39210:SF1">
    <property type="entry name" value="HEPARIN-SULFATE LYASE"/>
    <property type="match status" value="1"/>
</dbReference>
<dbReference type="PANTHER" id="PTHR39210">
    <property type="entry name" value="HEPARIN-SULFATE LYASE"/>
    <property type="match status" value="1"/>
</dbReference>
<name>A0A2A9CYT4_9MICO</name>
<sequence length="581" mass="63282">MIAVPDRAGGWWHDYVCPTHDTELTGPADAGHGCTRGCVVVGDRYDAAWRTLQHQAAARELRRLARTGDSADRQAALEILDEIARVYATVVGPGWNESAEAWMLRGRMFAQALTEAQWAVLVADAVLLVDPEHTRPGVADLLAGLAETFEDAYHVLVDQRDDERNNYTAWLCAAGSLVAQAQGAAERAALWVQRADRHLACCLTADGWEWEGSTYYHLFVLRGHLLARRGADAGSLDPQVRERLAAMVRVLAEVAAPDGRLPAIHDGPYDRPLAHREVLEIDALASGLFTSTGLERVAQFARASLGEWDDGLERLLSDWFTGSPEGVVEVSRGCVHYPSMGYAVLRDAADSIQVVVDAGEHGGSHGHLDKLGLYLYGNAAWQPAPGVPPYASGLRRGYYARTLAHPTVRVDDVDQDATTGEIRSWDPQGRRLLAEAEPYPGIRMQRSVTIEHGVVVDVFRVEADSPRNLALALRPAVDLEIATAGEVSSTRWRCDTGAELHGTHAARPEAALQAVPGRGTSEDPARVRTLADWKVQAPRAEFVSVYQQGVPVPCTIEIDAPERVIVRLNTPAGERTIEVTS</sequence>
<feature type="domain" description="Heparinase II/III-like C-terminal" evidence="5">
    <location>
        <begin position="334"/>
        <end position="527"/>
    </location>
</feature>
<dbReference type="Proteomes" id="UP000224915">
    <property type="component" value="Unassembled WGS sequence"/>
</dbReference>
<dbReference type="Gene3D" id="1.50.10.100">
    <property type="entry name" value="Chondroitin AC/alginate lyase"/>
    <property type="match status" value="1"/>
</dbReference>
<dbReference type="InterPro" id="IPR012480">
    <property type="entry name" value="Hepar_II_III_C"/>
</dbReference>
<protein>
    <submittedName>
        <fullName evidence="6">Heparinase II/III-like protein</fullName>
    </submittedName>
</protein>
<keyword evidence="7" id="KW-1185">Reference proteome</keyword>
<dbReference type="OrthoDB" id="7335480at2"/>
<evidence type="ECO:0000259" key="5">
    <source>
        <dbReference type="Pfam" id="PF07940"/>
    </source>
</evidence>
<evidence type="ECO:0000256" key="2">
    <source>
        <dbReference type="ARBA" id="ARBA00022729"/>
    </source>
</evidence>
<organism evidence="6 7">
    <name type="scientific">Serinibacter salmoneus</name>
    <dbReference type="NCBI Taxonomy" id="556530"/>
    <lineage>
        <taxon>Bacteria</taxon>
        <taxon>Bacillati</taxon>
        <taxon>Actinomycetota</taxon>
        <taxon>Actinomycetes</taxon>
        <taxon>Micrococcales</taxon>
        <taxon>Beutenbergiaceae</taxon>
        <taxon>Serinibacter</taxon>
    </lineage>
</organism>
<dbReference type="EMBL" id="PDJD01000001">
    <property type="protein sequence ID" value="PFG19594.1"/>
    <property type="molecule type" value="Genomic_DNA"/>
</dbReference>
<comment type="subcellular location">
    <subcellularLocation>
        <location evidence="1">Periplasm</location>
    </subcellularLocation>
</comment>
<dbReference type="GO" id="GO:0016829">
    <property type="term" value="F:lyase activity"/>
    <property type="evidence" value="ECO:0007669"/>
    <property type="project" value="UniProtKB-KW"/>
</dbReference>
<proteinExistence type="predicted"/>
<evidence type="ECO:0000256" key="1">
    <source>
        <dbReference type="ARBA" id="ARBA00004418"/>
    </source>
</evidence>
<comment type="caution">
    <text evidence="6">The sequence shown here is derived from an EMBL/GenBank/DDBJ whole genome shotgun (WGS) entry which is preliminary data.</text>
</comment>
<keyword evidence="4" id="KW-0456">Lyase</keyword>
<gene>
    <name evidence="6" type="ORF">ATL40_1162</name>
</gene>
<dbReference type="InterPro" id="IPR008929">
    <property type="entry name" value="Chondroitin_lyas"/>
</dbReference>
<evidence type="ECO:0000313" key="6">
    <source>
        <dbReference type="EMBL" id="PFG19594.1"/>
    </source>
</evidence>
<dbReference type="AlphaFoldDB" id="A0A2A9CYT4"/>
<keyword evidence="3" id="KW-0574">Periplasm</keyword>
<evidence type="ECO:0000313" key="7">
    <source>
        <dbReference type="Proteomes" id="UP000224915"/>
    </source>
</evidence>
<accession>A0A2A9CYT4</accession>
<dbReference type="SUPFAM" id="SSF48230">
    <property type="entry name" value="Chondroitin AC/alginate lyase"/>
    <property type="match status" value="1"/>
</dbReference>